<comment type="caution">
    <text evidence="3">The sequence shown here is derived from an EMBL/GenBank/DDBJ whole genome shotgun (WGS) entry which is preliminary data.</text>
</comment>
<dbReference type="Proteomes" id="UP000639772">
    <property type="component" value="Chromosome 1"/>
</dbReference>
<protein>
    <submittedName>
        <fullName evidence="3">Uncharacterized protein</fullName>
    </submittedName>
</protein>
<gene>
    <name evidence="3" type="ORF">HPP92_002636</name>
</gene>
<feature type="signal peptide" evidence="2">
    <location>
        <begin position="1"/>
        <end position="25"/>
    </location>
</feature>
<reference evidence="3 4" key="1">
    <citation type="journal article" date="2020" name="Nat. Food">
        <title>A phased Vanilla planifolia genome enables genetic improvement of flavour and production.</title>
        <authorList>
            <person name="Hasing T."/>
            <person name="Tang H."/>
            <person name="Brym M."/>
            <person name="Khazi F."/>
            <person name="Huang T."/>
            <person name="Chambers A.H."/>
        </authorList>
    </citation>
    <scope>NUCLEOTIDE SEQUENCE [LARGE SCALE GENOMIC DNA]</scope>
    <source>
        <tissue evidence="3">Leaf</tissue>
    </source>
</reference>
<name>A0A835S1W4_VANPL</name>
<dbReference type="AlphaFoldDB" id="A0A835S1W4"/>
<evidence type="ECO:0000256" key="1">
    <source>
        <dbReference type="SAM" id="MobiDB-lite"/>
    </source>
</evidence>
<dbReference type="EMBL" id="JADCNM010000001">
    <property type="protein sequence ID" value="KAG0502564.1"/>
    <property type="molecule type" value="Genomic_DNA"/>
</dbReference>
<sequence length="81" mass="8813">MASSRVCLLLAVIAFLAIVSRPTQAQPSPVATPVAMSIPENQEEETPAVVSPGQETAERKEADDFSSEWMDYQQNLQVLGH</sequence>
<keyword evidence="2" id="KW-0732">Signal</keyword>
<evidence type="ECO:0000313" key="4">
    <source>
        <dbReference type="Proteomes" id="UP000639772"/>
    </source>
</evidence>
<organism evidence="3 4">
    <name type="scientific">Vanilla planifolia</name>
    <name type="common">Vanilla</name>
    <dbReference type="NCBI Taxonomy" id="51239"/>
    <lineage>
        <taxon>Eukaryota</taxon>
        <taxon>Viridiplantae</taxon>
        <taxon>Streptophyta</taxon>
        <taxon>Embryophyta</taxon>
        <taxon>Tracheophyta</taxon>
        <taxon>Spermatophyta</taxon>
        <taxon>Magnoliopsida</taxon>
        <taxon>Liliopsida</taxon>
        <taxon>Asparagales</taxon>
        <taxon>Orchidaceae</taxon>
        <taxon>Vanilloideae</taxon>
        <taxon>Vanilleae</taxon>
        <taxon>Vanilla</taxon>
    </lineage>
</organism>
<accession>A0A835S1W4</accession>
<feature type="region of interest" description="Disordered" evidence="1">
    <location>
        <begin position="39"/>
        <end position="65"/>
    </location>
</feature>
<feature type="chain" id="PRO_5033062612" evidence="2">
    <location>
        <begin position="26"/>
        <end position="81"/>
    </location>
</feature>
<proteinExistence type="predicted"/>
<evidence type="ECO:0000256" key="2">
    <source>
        <dbReference type="SAM" id="SignalP"/>
    </source>
</evidence>
<evidence type="ECO:0000313" key="3">
    <source>
        <dbReference type="EMBL" id="KAG0502564.1"/>
    </source>
</evidence>